<evidence type="ECO:0000313" key="2">
    <source>
        <dbReference type="Proteomes" id="UP000660262"/>
    </source>
</evidence>
<keyword evidence="2" id="KW-1185">Reference proteome</keyword>
<evidence type="ECO:0000313" key="1">
    <source>
        <dbReference type="EMBL" id="GHP09007.1"/>
    </source>
</evidence>
<dbReference type="AlphaFoldDB" id="A0A830HVT2"/>
<name>A0A830HVT2_9CHLO</name>
<protein>
    <submittedName>
        <fullName evidence="1">Uncharacterized protein</fullName>
    </submittedName>
</protein>
<organism evidence="1 2">
    <name type="scientific">Pycnococcus provasolii</name>
    <dbReference type="NCBI Taxonomy" id="41880"/>
    <lineage>
        <taxon>Eukaryota</taxon>
        <taxon>Viridiplantae</taxon>
        <taxon>Chlorophyta</taxon>
        <taxon>Pseudoscourfieldiophyceae</taxon>
        <taxon>Pseudoscourfieldiales</taxon>
        <taxon>Pycnococcaceae</taxon>
        <taxon>Pycnococcus</taxon>
    </lineage>
</organism>
<reference evidence="1" key="1">
    <citation type="submission" date="2020-10" db="EMBL/GenBank/DDBJ databases">
        <title>Unveiling of a novel bifunctional photoreceptor, Dualchrome1, isolated from a cosmopolitan green alga.</title>
        <authorList>
            <person name="Suzuki S."/>
            <person name="Kawachi M."/>
        </authorList>
    </citation>
    <scope>NUCLEOTIDE SEQUENCE</scope>
    <source>
        <strain evidence="1">NIES 2893</strain>
    </source>
</reference>
<dbReference type="EMBL" id="BNJQ01000023">
    <property type="protein sequence ID" value="GHP09007.1"/>
    <property type="molecule type" value="Genomic_DNA"/>
</dbReference>
<dbReference type="Proteomes" id="UP000660262">
    <property type="component" value="Unassembled WGS sequence"/>
</dbReference>
<accession>A0A830HVT2</accession>
<proteinExistence type="predicted"/>
<comment type="caution">
    <text evidence="1">The sequence shown here is derived from an EMBL/GenBank/DDBJ whole genome shotgun (WGS) entry which is preliminary data.</text>
</comment>
<sequence>MNISEEDAAAELARRTRMAMTAFTVCAMYPRPQQDHAAGAEANGGSQAATPLFTMQTLSYGWCPRKYETTTDLTDSTNRPFALHAIPVREGLAKPGLSHFKIYATQEP</sequence>
<gene>
    <name evidence="1" type="ORF">PPROV_000774400</name>
</gene>